<protein>
    <submittedName>
        <fullName evidence="2">Uncharacterized protein</fullName>
    </submittedName>
</protein>
<accession>A0ABQ7YAE6</accession>
<dbReference type="Proteomes" id="UP000824890">
    <property type="component" value="Unassembled WGS sequence"/>
</dbReference>
<proteinExistence type="predicted"/>
<organism evidence="2 3">
    <name type="scientific">Brassica napus</name>
    <name type="common">Rape</name>
    <dbReference type="NCBI Taxonomy" id="3708"/>
    <lineage>
        <taxon>Eukaryota</taxon>
        <taxon>Viridiplantae</taxon>
        <taxon>Streptophyta</taxon>
        <taxon>Embryophyta</taxon>
        <taxon>Tracheophyta</taxon>
        <taxon>Spermatophyta</taxon>
        <taxon>Magnoliopsida</taxon>
        <taxon>eudicotyledons</taxon>
        <taxon>Gunneridae</taxon>
        <taxon>Pentapetalae</taxon>
        <taxon>rosids</taxon>
        <taxon>malvids</taxon>
        <taxon>Brassicales</taxon>
        <taxon>Brassicaceae</taxon>
        <taxon>Brassiceae</taxon>
        <taxon>Brassica</taxon>
    </lineage>
</organism>
<evidence type="ECO:0000313" key="3">
    <source>
        <dbReference type="Proteomes" id="UP000824890"/>
    </source>
</evidence>
<reference evidence="2 3" key="1">
    <citation type="submission" date="2021-05" db="EMBL/GenBank/DDBJ databases">
        <title>Genome Assembly of Synthetic Allotetraploid Brassica napus Reveals Homoeologous Exchanges between Subgenomes.</title>
        <authorList>
            <person name="Davis J.T."/>
        </authorList>
    </citation>
    <scope>NUCLEOTIDE SEQUENCE [LARGE SCALE GENOMIC DNA]</scope>
    <source>
        <strain evidence="3">cv. Da-Ae</strain>
        <tissue evidence="2">Seedling</tissue>
    </source>
</reference>
<evidence type="ECO:0000256" key="1">
    <source>
        <dbReference type="SAM" id="MobiDB-lite"/>
    </source>
</evidence>
<feature type="region of interest" description="Disordered" evidence="1">
    <location>
        <begin position="210"/>
        <end position="241"/>
    </location>
</feature>
<keyword evidence="3" id="KW-1185">Reference proteome</keyword>
<comment type="caution">
    <text evidence="2">The sequence shown here is derived from an EMBL/GenBank/DDBJ whole genome shotgun (WGS) entry which is preliminary data.</text>
</comment>
<sequence length="241" mass="27114">MKSHAYARICFCASTTQVTRTSHLRLCLQAKRIRCDTQQPQIWLSDVPLSIRFNERTSFEKLPTTVRTIPTEMFRFRPYDQLVELANTGKQLPVYMILLNNFLDKMGELSAIRSTITDRIPKAQRVMLTLCLERDANFCVRLFDSLALAFHSKFDSYGREPRIILVTSVNPKIVAGKREGAHVPQPAVPEAVALGSDASNAITCNVADQATTADDSLPGRLPREKEQVPLEENAPKKARVE</sequence>
<evidence type="ECO:0000313" key="2">
    <source>
        <dbReference type="EMBL" id="KAH0864659.1"/>
    </source>
</evidence>
<name>A0ABQ7YAE6_BRANA</name>
<dbReference type="EMBL" id="JAGKQM010000018">
    <property type="protein sequence ID" value="KAH0864659.1"/>
    <property type="molecule type" value="Genomic_DNA"/>
</dbReference>
<feature type="compositionally biased region" description="Basic and acidic residues" evidence="1">
    <location>
        <begin position="221"/>
        <end position="241"/>
    </location>
</feature>
<gene>
    <name evidence="2" type="ORF">HID58_081870</name>
</gene>